<dbReference type="EMBL" id="JAZDQU010000002">
    <property type="protein sequence ID" value="MEE1885808.1"/>
    <property type="molecule type" value="Genomic_DNA"/>
</dbReference>
<keyword evidence="6" id="KW-0812">Transmembrane</keyword>
<dbReference type="Gene3D" id="1.10.760.10">
    <property type="entry name" value="Cytochrome c-like domain"/>
    <property type="match status" value="1"/>
</dbReference>
<evidence type="ECO:0000256" key="1">
    <source>
        <dbReference type="ARBA" id="ARBA00022617"/>
    </source>
</evidence>
<feature type="domain" description="Cytochrome c" evidence="8">
    <location>
        <begin position="191"/>
        <end position="270"/>
    </location>
</feature>
<evidence type="ECO:0000256" key="3">
    <source>
        <dbReference type="ARBA" id="ARBA00023004"/>
    </source>
</evidence>
<dbReference type="Pfam" id="PF14715">
    <property type="entry name" value="FixP_N"/>
    <property type="match status" value="1"/>
</dbReference>
<evidence type="ECO:0000259" key="8">
    <source>
        <dbReference type="PROSITE" id="PS51007"/>
    </source>
</evidence>
<evidence type="ECO:0000256" key="6">
    <source>
        <dbReference type="SAM" id="Phobius"/>
    </source>
</evidence>
<dbReference type="Proteomes" id="UP001337681">
    <property type="component" value="Unassembled WGS sequence"/>
</dbReference>
<evidence type="ECO:0000256" key="4">
    <source>
        <dbReference type="PROSITE-ProRule" id="PRU00433"/>
    </source>
</evidence>
<accession>A0ABU7H398</accession>
<dbReference type="InterPro" id="IPR050597">
    <property type="entry name" value="Cytochrome_c_Oxidase_Subunit"/>
</dbReference>
<feature type="transmembrane region" description="Helical" evidence="6">
    <location>
        <begin position="125"/>
        <end position="144"/>
    </location>
</feature>
<feature type="transmembrane region" description="Helical" evidence="6">
    <location>
        <begin position="35"/>
        <end position="56"/>
    </location>
</feature>
<gene>
    <name evidence="9" type="ORF">VRU49_10305</name>
</gene>
<dbReference type="PANTHER" id="PTHR33751">
    <property type="entry name" value="CBB3-TYPE CYTOCHROME C OXIDASE SUBUNIT FIXP"/>
    <property type="match status" value="1"/>
</dbReference>
<organism evidence="9 10">
    <name type="scientific">Pedobacter flavus</name>
    <dbReference type="NCBI Taxonomy" id="3113906"/>
    <lineage>
        <taxon>Bacteria</taxon>
        <taxon>Pseudomonadati</taxon>
        <taxon>Bacteroidota</taxon>
        <taxon>Sphingobacteriia</taxon>
        <taxon>Sphingobacteriales</taxon>
        <taxon>Sphingobacteriaceae</taxon>
        <taxon>Pedobacter</taxon>
    </lineage>
</organism>
<evidence type="ECO:0000256" key="7">
    <source>
        <dbReference type="SAM" id="SignalP"/>
    </source>
</evidence>
<evidence type="ECO:0000256" key="2">
    <source>
        <dbReference type="ARBA" id="ARBA00022723"/>
    </source>
</evidence>
<keyword evidence="6" id="KW-0472">Membrane</keyword>
<dbReference type="InterPro" id="IPR032858">
    <property type="entry name" value="CcoP_N"/>
</dbReference>
<dbReference type="Pfam" id="PF13442">
    <property type="entry name" value="Cytochrome_CBB3"/>
    <property type="match status" value="1"/>
</dbReference>
<dbReference type="PANTHER" id="PTHR33751:SF1">
    <property type="entry name" value="CBB3-TYPE CYTOCHROME C OXIDASE SUBUNIT FIXP"/>
    <property type="match status" value="1"/>
</dbReference>
<keyword evidence="3 4" id="KW-0408">Iron</keyword>
<proteinExistence type="predicted"/>
<dbReference type="InterPro" id="IPR036909">
    <property type="entry name" value="Cyt_c-like_dom_sf"/>
</dbReference>
<feature type="signal peptide" evidence="7">
    <location>
        <begin position="1"/>
        <end position="19"/>
    </location>
</feature>
<keyword evidence="6" id="KW-1133">Transmembrane helix</keyword>
<reference evidence="9 10" key="1">
    <citation type="submission" date="2024-01" db="EMBL/GenBank/DDBJ databases">
        <title>Pedobacter sp. nov., isolated from oil-contaminated soil.</title>
        <authorList>
            <person name="Le N.T.T."/>
        </authorList>
    </citation>
    <scope>NUCLEOTIDE SEQUENCE [LARGE SCALE GENOMIC DNA]</scope>
    <source>
        <strain evidence="9 10">VNH31</strain>
    </source>
</reference>
<evidence type="ECO:0000313" key="9">
    <source>
        <dbReference type="EMBL" id="MEE1885808.1"/>
    </source>
</evidence>
<keyword evidence="2 4" id="KW-0479">Metal-binding</keyword>
<evidence type="ECO:0000256" key="5">
    <source>
        <dbReference type="SAM" id="MobiDB-lite"/>
    </source>
</evidence>
<dbReference type="InterPro" id="IPR038414">
    <property type="entry name" value="CcoP_N_sf"/>
</dbReference>
<keyword evidence="1 4" id="KW-0349">Heme</keyword>
<keyword evidence="10" id="KW-1185">Reference proteome</keyword>
<dbReference type="RefSeq" id="WP_330146702.1">
    <property type="nucleotide sequence ID" value="NZ_JAZDQU010000002.1"/>
</dbReference>
<feature type="region of interest" description="Disordered" evidence="5">
    <location>
        <begin position="270"/>
        <end position="293"/>
    </location>
</feature>
<dbReference type="InterPro" id="IPR009056">
    <property type="entry name" value="Cyt_c-like_dom"/>
</dbReference>
<name>A0ABU7H398_9SPHI</name>
<sequence>MKKFSLLLIAGLMVKFTSAQDTTVVATGGGLSTTEIVVLAGLIFTALLVIVVYLMLNTFKTLIAERNNPQPLVKDEKVSWEKVEEKKSNFWEKLLSLKPISAEKDLELKHKYDGISELNNPVPGWFNFLFYGTIVFGVVYLFIYEVSGIGGTQRDEYLTEVTIAEAEKVASLKKLGASIDENSVKVDQTPAVIENGAVLFGAYCKSCHGEKGEGTVGPNLTDEFWLHGGTVNDIFKTIKYGVVDKGMVAWGKNMSPKNISDITNFIISIKGSNPPNPKAPQGVKMEEKEEETL</sequence>
<keyword evidence="7" id="KW-0732">Signal</keyword>
<protein>
    <submittedName>
        <fullName evidence="9">Cbb3-type cytochrome c oxidase N-terminal domain-containing protein</fullName>
    </submittedName>
</protein>
<dbReference type="Gene3D" id="6.10.280.130">
    <property type="match status" value="1"/>
</dbReference>
<feature type="chain" id="PRO_5047141784" evidence="7">
    <location>
        <begin position="20"/>
        <end position="293"/>
    </location>
</feature>
<comment type="caution">
    <text evidence="9">The sequence shown here is derived from an EMBL/GenBank/DDBJ whole genome shotgun (WGS) entry which is preliminary data.</text>
</comment>
<dbReference type="SUPFAM" id="SSF46626">
    <property type="entry name" value="Cytochrome c"/>
    <property type="match status" value="1"/>
</dbReference>
<dbReference type="PROSITE" id="PS51007">
    <property type="entry name" value="CYTC"/>
    <property type="match status" value="1"/>
</dbReference>
<evidence type="ECO:0000313" key="10">
    <source>
        <dbReference type="Proteomes" id="UP001337681"/>
    </source>
</evidence>